<organism evidence="1 2">
    <name type="scientific">Aquatica leii</name>
    <dbReference type="NCBI Taxonomy" id="1421715"/>
    <lineage>
        <taxon>Eukaryota</taxon>
        <taxon>Metazoa</taxon>
        <taxon>Ecdysozoa</taxon>
        <taxon>Arthropoda</taxon>
        <taxon>Hexapoda</taxon>
        <taxon>Insecta</taxon>
        <taxon>Pterygota</taxon>
        <taxon>Neoptera</taxon>
        <taxon>Endopterygota</taxon>
        <taxon>Coleoptera</taxon>
        <taxon>Polyphaga</taxon>
        <taxon>Elateriformia</taxon>
        <taxon>Elateroidea</taxon>
        <taxon>Lampyridae</taxon>
        <taxon>Luciolinae</taxon>
        <taxon>Aquatica</taxon>
    </lineage>
</organism>
<gene>
    <name evidence="1" type="ORF">RN001_004340</name>
</gene>
<accession>A0AAN7PEB7</accession>
<reference evidence="2" key="1">
    <citation type="submission" date="2023-01" db="EMBL/GenBank/DDBJ databases">
        <title>Key to firefly adult light organ development and bioluminescence: homeobox transcription factors regulate luciferase expression and transportation to peroxisome.</title>
        <authorList>
            <person name="Fu X."/>
        </authorList>
    </citation>
    <scope>NUCLEOTIDE SEQUENCE [LARGE SCALE GENOMIC DNA]</scope>
</reference>
<comment type="caution">
    <text evidence="1">The sequence shown here is derived from an EMBL/GenBank/DDBJ whole genome shotgun (WGS) entry which is preliminary data.</text>
</comment>
<sequence>MKIILKKYNKKEKDLNKILENETITRIIKAKRMKWYGHVQRRGNEAIIKKIMKWNPLNTGQRGRPKLRWEDQVINDIKKMGITRAKEKMQDRKEWQKITEKAKKHINL</sequence>
<dbReference type="AlphaFoldDB" id="A0AAN7PEB7"/>
<protein>
    <recommendedName>
        <fullName evidence="3">Endonuclease-reverse transcriptase</fullName>
    </recommendedName>
</protein>
<keyword evidence="2" id="KW-1185">Reference proteome</keyword>
<evidence type="ECO:0000313" key="2">
    <source>
        <dbReference type="Proteomes" id="UP001353858"/>
    </source>
</evidence>
<dbReference type="Proteomes" id="UP001353858">
    <property type="component" value="Unassembled WGS sequence"/>
</dbReference>
<name>A0AAN7PEB7_9COLE</name>
<proteinExistence type="predicted"/>
<evidence type="ECO:0000313" key="1">
    <source>
        <dbReference type="EMBL" id="KAK4881021.1"/>
    </source>
</evidence>
<evidence type="ECO:0008006" key="3">
    <source>
        <dbReference type="Google" id="ProtNLM"/>
    </source>
</evidence>
<dbReference type="EMBL" id="JARPUR010000002">
    <property type="protein sequence ID" value="KAK4881021.1"/>
    <property type="molecule type" value="Genomic_DNA"/>
</dbReference>